<evidence type="ECO:0000259" key="3">
    <source>
        <dbReference type="PROSITE" id="PS50206"/>
    </source>
</evidence>
<dbReference type="CDD" id="cd00519">
    <property type="entry name" value="Lipase_3"/>
    <property type="match status" value="1"/>
</dbReference>
<dbReference type="Gene3D" id="3.40.50.1820">
    <property type="entry name" value="alpha/beta hydrolase"/>
    <property type="match status" value="1"/>
</dbReference>
<name>A0A9W7C3H3_9STRA</name>
<dbReference type="PROSITE" id="PS50206">
    <property type="entry name" value="RHODANESE_3"/>
    <property type="match status" value="1"/>
</dbReference>
<keyword evidence="2" id="KW-0812">Transmembrane</keyword>
<dbReference type="InterPro" id="IPR002921">
    <property type="entry name" value="Fungal_lipase-type"/>
</dbReference>
<feature type="domain" description="Rhodanese" evidence="3">
    <location>
        <begin position="183"/>
        <end position="233"/>
    </location>
</feature>
<dbReference type="GO" id="GO:0006629">
    <property type="term" value="P:lipid metabolic process"/>
    <property type="evidence" value="ECO:0007669"/>
    <property type="project" value="InterPro"/>
</dbReference>
<dbReference type="AlphaFoldDB" id="A0A9W7C3H3"/>
<keyword evidence="2" id="KW-1133">Transmembrane helix</keyword>
<feature type="region of interest" description="Disordered" evidence="1">
    <location>
        <begin position="1"/>
        <end position="24"/>
    </location>
</feature>
<dbReference type="InterPro" id="IPR001763">
    <property type="entry name" value="Rhodanese-like_dom"/>
</dbReference>
<comment type="caution">
    <text evidence="4">The sequence shown here is derived from an EMBL/GenBank/DDBJ whole genome shotgun (WGS) entry which is preliminary data.</text>
</comment>
<sequence>MSYGSVLPNIGGPEGTRNPSLPTAPSRRRGIAMFSLLGFGVMGSCMLVLSWGPELGLYSNAAKSRFDYGVSKEYFDLSKWAYCSEETLTDRSLFDMRRAGDSLKAIDSDLDAFAYVLDGGKDEEPVKLVFRGSGTSLNIITDLLTWKTSGEDLCPGCSIHTGFYQVWASIEAQVLGLMTAYEKDREIVVTGHSLGGAMAAIASLMLVERGYENVACYTFGKPRVGNKIFADFYNEKLREWRVVNKNDPISHMPMENFGFEHEGDEVWLTGDDKKKSYRVCGVGENESCSNSVGWLRCNQDDHTIGWYGEEKESGSSREGDGAKSMCPLGAGK</sequence>
<protein>
    <recommendedName>
        <fullName evidence="3">Rhodanese domain-containing protein</fullName>
    </recommendedName>
</protein>
<feature type="region of interest" description="Disordered" evidence="1">
    <location>
        <begin position="308"/>
        <end position="332"/>
    </location>
</feature>
<dbReference type="PANTHER" id="PTHR45856">
    <property type="entry name" value="ALPHA/BETA-HYDROLASES SUPERFAMILY PROTEIN"/>
    <property type="match status" value="1"/>
</dbReference>
<dbReference type="InterPro" id="IPR029058">
    <property type="entry name" value="AB_hydrolase_fold"/>
</dbReference>
<dbReference type="SUPFAM" id="SSF53474">
    <property type="entry name" value="alpha/beta-Hydrolases"/>
    <property type="match status" value="1"/>
</dbReference>
<dbReference type="PANTHER" id="PTHR45856:SF24">
    <property type="entry name" value="FUNGAL LIPASE-LIKE DOMAIN-CONTAINING PROTEIN"/>
    <property type="match status" value="1"/>
</dbReference>
<evidence type="ECO:0000256" key="2">
    <source>
        <dbReference type="SAM" id="Phobius"/>
    </source>
</evidence>
<gene>
    <name evidence="4" type="ORF">TrLO_g8550</name>
</gene>
<keyword evidence="5" id="KW-1185">Reference proteome</keyword>
<dbReference type="OrthoDB" id="426718at2759"/>
<dbReference type="InterPro" id="IPR051218">
    <property type="entry name" value="Sec_MonoDiacylglyc_Lipase"/>
</dbReference>
<organism evidence="4 5">
    <name type="scientific">Triparma laevis f. longispina</name>
    <dbReference type="NCBI Taxonomy" id="1714387"/>
    <lineage>
        <taxon>Eukaryota</taxon>
        <taxon>Sar</taxon>
        <taxon>Stramenopiles</taxon>
        <taxon>Ochrophyta</taxon>
        <taxon>Bolidophyceae</taxon>
        <taxon>Parmales</taxon>
        <taxon>Triparmaceae</taxon>
        <taxon>Triparma</taxon>
    </lineage>
</organism>
<feature type="compositionally biased region" description="Basic and acidic residues" evidence="1">
    <location>
        <begin position="308"/>
        <end position="321"/>
    </location>
</feature>
<keyword evidence="2" id="KW-0472">Membrane</keyword>
<evidence type="ECO:0000313" key="5">
    <source>
        <dbReference type="Proteomes" id="UP001165122"/>
    </source>
</evidence>
<proteinExistence type="predicted"/>
<accession>A0A9W7C3H3</accession>
<evidence type="ECO:0000256" key="1">
    <source>
        <dbReference type="SAM" id="MobiDB-lite"/>
    </source>
</evidence>
<reference evidence="5" key="1">
    <citation type="journal article" date="2023" name="Commun. Biol.">
        <title>Genome analysis of Parmales, the sister group of diatoms, reveals the evolutionary specialization of diatoms from phago-mixotrophs to photoautotrophs.</title>
        <authorList>
            <person name="Ban H."/>
            <person name="Sato S."/>
            <person name="Yoshikawa S."/>
            <person name="Yamada K."/>
            <person name="Nakamura Y."/>
            <person name="Ichinomiya M."/>
            <person name="Sato N."/>
            <person name="Blanc-Mathieu R."/>
            <person name="Endo H."/>
            <person name="Kuwata A."/>
            <person name="Ogata H."/>
        </authorList>
    </citation>
    <scope>NUCLEOTIDE SEQUENCE [LARGE SCALE GENOMIC DNA]</scope>
    <source>
        <strain evidence="5">NIES 3700</strain>
    </source>
</reference>
<evidence type="ECO:0000313" key="4">
    <source>
        <dbReference type="EMBL" id="GMI02582.1"/>
    </source>
</evidence>
<feature type="transmembrane region" description="Helical" evidence="2">
    <location>
        <begin position="31"/>
        <end position="51"/>
    </location>
</feature>
<dbReference type="EMBL" id="BRXW01000045">
    <property type="protein sequence ID" value="GMI02582.1"/>
    <property type="molecule type" value="Genomic_DNA"/>
</dbReference>
<dbReference type="Proteomes" id="UP001165122">
    <property type="component" value="Unassembled WGS sequence"/>
</dbReference>
<dbReference type="Pfam" id="PF01764">
    <property type="entry name" value="Lipase_3"/>
    <property type="match status" value="1"/>
</dbReference>